<evidence type="ECO:0000256" key="1">
    <source>
        <dbReference type="SAM" id="MobiDB-lite"/>
    </source>
</evidence>
<dbReference type="Proteomes" id="UP000006769">
    <property type="component" value="Unassembled WGS sequence"/>
</dbReference>
<name>K2H144_ENTNP</name>
<dbReference type="GeneID" id="20073855"/>
<feature type="compositionally biased region" description="Polar residues" evidence="1">
    <location>
        <begin position="1"/>
        <end position="27"/>
    </location>
</feature>
<dbReference type="AlphaFoldDB" id="K2H144"/>
<sequence>MSEPHQNIPLSQLLSQNSQNTANSRLTSIRGIQPSQPKIQFAPNIRAAGFKPEVNNGNEGRTKLKVKKEQPKIKKTTITPTPRVFKPRPVAHGIGGLGIKRIIIKP</sequence>
<reference evidence="2 3" key="1">
    <citation type="submission" date="2011-11" db="EMBL/GenBank/DDBJ databases">
        <authorList>
            <person name="Hannick L."/>
            <person name="Karamycheva S."/>
            <person name="Lorenzi H."/>
            <person name="Caler E."/>
        </authorList>
    </citation>
    <scope>NUCLEOTIDE SEQUENCE [LARGE SCALE GENOMIC DNA]</scope>
    <source>
        <strain evidence="2 3">P19</strain>
    </source>
</reference>
<evidence type="ECO:0000313" key="3">
    <source>
        <dbReference type="Proteomes" id="UP000006769"/>
    </source>
</evidence>
<protein>
    <submittedName>
        <fullName evidence="2">Uncharacterized protein</fullName>
    </submittedName>
</protein>
<feature type="region of interest" description="Disordered" evidence="1">
    <location>
        <begin position="1"/>
        <end position="38"/>
    </location>
</feature>
<gene>
    <name evidence="2" type="ORF">ENU1_106880</name>
</gene>
<proteinExistence type="predicted"/>
<dbReference type="OrthoDB" id="30129at2759"/>
<evidence type="ECO:0000313" key="2">
    <source>
        <dbReference type="EMBL" id="EKE39987.1"/>
    </source>
</evidence>
<dbReference type="EMBL" id="JH927069">
    <property type="protein sequence ID" value="EKE39987.1"/>
    <property type="molecule type" value="Genomic_DNA"/>
</dbReference>
<dbReference type="RefSeq" id="XP_008857679.1">
    <property type="nucleotide sequence ID" value="XM_008859457.1"/>
</dbReference>
<feature type="region of interest" description="Disordered" evidence="1">
    <location>
        <begin position="50"/>
        <end position="73"/>
    </location>
</feature>
<accession>K2H144</accession>
<dbReference type="VEuPathDB" id="AmoebaDB:ENU1_106880"/>
<organism evidence="2 3">
    <name type="scientific">Entamoeba nuttalli (strain P19)</name>
    <name type="common">Amoeba</name>
    <dbReference type="NCBI Taxonomy" id="1076696"/>
    <lineage>
        <taxon>Eukaryota</taxon>
        <taxon>Amoebozoa</taxon>
        <taxon>Evosea</taxon>
        <taxon>Archamoebae</taxon>
        <taxon>Mastigamoebida</taxon>
        <taxon>Entamoebidae</taxon>
        <taxon>Entamoeba</taxon>
    </lineage>
</organism>